<organism evidence="1 2">
    <name type="scientific">Sinosporangium album</name>
    <dbReference type="NCBI Taxonomy" id="504805"/>
    <lineage>
        <taxon>Bacteria</taxon>
        <taxon>Bacillati</taxon>
        <taxon>Actinomycetota</taxon>
        <taxon>Actinomycetes</taxon>
        <taxon>Streptosporangiales</taxon>
        <taxon>Streptosporangiaceae</taxon>
        <taxon>Sinosporangium</taxon>
    </lineage>
</organism>
<reference evidence="1 2" key="1">
    <citation type="submission" date="2016-10" db="EMBL/GenBank/DDBJ databases">
        <authorList>
            <person name="de Groot N.N."/>
        </authorList>
    </citation>
    <scope>NUCLEOTIDE SEQUENCE [LARGE SCALE GENOMIC DNA]</scope>
    <source>
        <strain evidence="1 2">CPCC 201354</strain>
    </source>
</reference>
<accession>A0A1G7U2I0</accession>
<dbReference type="AlphaFoldDB" id="A0A1G7U2I0"/>
<gene>
    <name evidence="1" type="ORF">SAMN05421505_10463</name>
</gene>
<evidence type="ECO:0000313" key="1">
    <source>
        <dbReference type="EMBL" id="SDG41647.1"/>
    </source>
</evidence>
<protein>
    <submittedName>
        <fullName evidence="1">Uncharacterized protein</fullName>
    </submittedName>
</protein>
<proteinExistence type="predicted"/>
<dbReference type="EMBL" id="FNCN01000004">
    <property type="protein sequence ID" value="SDG41647.1"/>
    <property type="molecule type" value="Genomic_DNA"/>
</dbReference>
<name>A0A1G7U2I0_9ACTN</name>
<keyword evidence="2" id="KW-1185">Reference proteome</keyword>
<dbReference type="Proteomes" id="UP000198923">
    <property type="component" value="Unassembled WGS sequence"/>
</dbReference>
<sequence length="37" mass="3864">MRDTLADSPVVAVKSLRIAVGVEPRGGVVLVSECDQP</sequence>
<evidence type="ECO:0000313" key="2">
    <source>
        <dbReference type="Proteomes" id="UP000198923"/>
    </source>
</evidence>